<feature type="compositionally biased region" description="Basic and acidic residues" evidence="6">
    <location>
        <begin position="12"/>
        <end position="22"/>
    </location>
</feature>
<keyword evidence="10" id="KW-1185">Reference proteome</keyword>
<evidence type="ECO:0000259" key="8">
    <source>
        <dbReference type="PROSITE" id="PS50850"/>
    </source>
</evidence>
<dbReference type="EMBL" id="JBHSOF010000011">
    <property type="protein sequence ID" value="MFC5663699.1"/>
    <property type="molecule type" value="Genomic_DNA"/>
</dbReference>
<dbReference type="Gene3D" id="1.20.1250.20">
    <property type="entry name" value="MFS general substrate transporter like domains"/>
    <property type="match status" value="1"/>
</dbReference>
<comment type="caution">
    <text evidence="9">The sequence shown here is derived from an EMBL/GenBank/DDBJ whole genome shotgun (WGS) entry which is preliminary data.</text>
</comment>
<dbReference type="CDD" id="cd06173">
    <property type="entry name" value="MFS_MefA_like"/>
    <property type="match status" value="1"/>
</dbReference>
<evidence type="ECO:0000256" key="3">
    <source>
        <dbReference type="ARBA" id="ARBA00022692"/>
    </source>
</evidence>
<feature type="domain" description="Major facilitator superfamily (MFS) profile" evidence="8">
    <location>
        <begin position="246"/>
        <end position="429"/>
    </location>
</feature>
<comment type="subcellular location">
    <subcellularLocation>
        <location evidence="1">Cell membrane</location>
        <topology evidence="1">Multi-pass membrane protein</topology>
    </subcellularLocation>
</comment>
<keyword evidence="4 7" id="KW-1133">Transmembrane helix</keyword>
<dbReference type="Pfam" id="PF07690">
    <property type="entry name" value="MFS_1"/>
    <property type="match status" value="1"/>
</dbReference>
<evidence type="ECO:0000313" key="9">
    <source>
        <dbReference type="EMBL" id="MFC5663699.1"/>
    </source>
</evidence>
<feature type="transmembrane region" description="Helical" evidence="7">
    <location>
        <begin position="41"/>
        <end position="65"/>
    </location>
</feature>
<keyword evidence="2" id="KW-1003">Cell membrane</keyword>
<dbReference type="InterPro" id="IPR011701">
    <property type="entry name" value="MFS"/>
</dbReference>
<evidence type="ECO:0000256" key="6">
    <source>
        <dbReference type="SAM" id="MobiDB-lite"/>
    </source>
</evidence>
<feature type="transmembrane region" description="Helical" evidence="7">
    <location>
        <begin position="400"/>
        <end position="419"/>
    </location>
</feature>
<feature type="transmembrane region" description="Helical" evidence="7">
    <location>
        <begin position="71"/>
        <end position="91"/>
    </location>
</feature>
<evidence type="ECO:0000313" key="10">
    <source>
        <dbReference type="Proteomes" id="UP001595975"/>
    </source>
</evidence>
<evidence type="ECO:0000256" key="2">
    <source>
        <dbReference type="ARBA" id="ARBA00022475"/>
    </source>
</evidence>
<gene>
    <name evidence="9" type="ORF">ACFP3U_11975</name>
</gene>
<accession>A0ABW0X3B4</accession>
<feature type="transmembrane region" description="Helical" evidence="7">
    <location>
        <begin position="279"/>
        <end position="301"/>
    </location>
</feature>
<evidence type="ECO:0000256" key="5">
    <source>
        <dbReference type="ARBA" id="ARBA00023136"/>
    </source>
</evidence>
<evidence type="ECO:0000256" key="4">
    <source>
        <dbReference type="ARBA" id="ARBA00022989"/>
    </source>
</evidence>
<feature type="transmembrane region" description="Helical" evidence="7">
    <location>
        <begin position="112"/>
        <end position="140"/>
    </location>
</feature>
<dbReference type="Proteomes" id="UP001595975">
    <property type="component" value="Unassembled WGS sequence"/>
</dbReference>
<organism evidence="9 10">
    <name type="scientific">Kitasatospora misakiensis</name>
    <dbReference type="NCBI Taxonomy" id="67330"/>
    <lineage>
        <taxon>Bacteria</taxon>
        <taxon>Bacillati</taxon>
        <taxon>Actinomycetota</taxon>
        <taxon>Actinomycetes</taxon>
        <taxon>Kitasatosporales</taxon>
        <taxon>Streptomycetaceae</taxon>
        <taxon>Kitasatospora</taxon>
    </lineage>
</organism>
<keyword evidence="5 7" id="KW-0472">Membrane</keyword>
<dbReference type="PANTHER" id="PTHR23513:SF6">
    <property type="entry name" value="MAJOR FACILITATOR SUPERFAMILY ASSOCIATED DOMAIN-CONTAINING PROTEIN"/>
    <property type="match status" value="1"/>
</dbReference>
<dbReference type="InterPro" id="IPR020846">
    <property type="entry name" value="MFS_dom"/>
</dbReference>
<feature type="transmembrane region" description="Helical" evidence="7">
    <location>
        <begin position="308"/>
        <end position="329"/>
    </location>
</feature>
<dbReference type="PROSITE" id="PS50850">
    <property type="entry name" value="MFS"/>
    <property type="match status" value="1"/>
</dbReference>
<feature type="transmembrane region" description="Helical" evidence="7">
    <location>
        <begin position="196"/>
        <end position="216"/>
    </location>
</feature>
<proteinExistence type="predicted"/>
<evidence type="ECO:0000256" key="1">
    <source>
        <dbReference type="ARBA" id="ARBA00004651"/>
    </source>
</evidence>
<dbReference type="SUPFAM" id="SSF103473">
    <property type="entry name" value="MFS general substrate transporter"/>
    <property type="match status" value="1"/>
</dbReference>
<dbReference type="PANTHER" id="PTHR23513">
    <property type="entry name" value="INTEGRAL MEMBRANE EFFLUX PROTEIN-RELATED"/>
    <property type="match status" value="1"/>
</dbReference>
<dbReference type="RefSeq" id="WP_380225368.1">
    <property type="nucleotide sequence ID" value="NZ_JBHSOF010000011.1"/>
</dbReference>
<feature type="transmembrane region" description="Helical" evidence="7">
    <location>
        <begin position="371"/>
        <end position="394"/>
    </location>
</feature>
<name>A0ABW0X3B4_9ACTN</name>
<sequence>MTDLIAPGATDADGRPDPRPDPGADPGADQPLRRNKDFLRLWIGAGLSRFGSTVSMVAYPMLVLWQTGSATATGAVGFAATLPDLLVQLPAGALVDRWDRRRVMLWCDAARLLAFAAVAVAAAAWHGAVWLPLVLAAAFVEGTLGILYGTAEQAAVRSVVPVGQLPAALSQNQARGAAVGLLGHPFSGLVFTLVRWLPFALTAVLNAVAVVCLLLIRRDLRPARTEPPKRLHVDIKDGLVWLWRRRFLRIMTGVFAGSNLVFQVLGLTLMVVVKESGGSPTVLGVVSAVGGTGALLGALAAGWWSARFSLYVTAVLGHLVWLVLMPLLAVQHDAVVIAAVAAVVMFVASVFTVSGNVYMARTTPDELQGRVMGTSAFLTSGANALGSLLGGYALAHAGPAWTGLGIGAVVLLLTLTVALSPTVRAETRG</sequence>
<evidence type="ECO:0000256" key="7">
    <source>
        <dbReference type="SAM" id="Phobius"/>
    </source>
</evidence>
<reference evidence="10" key="1">
    <citation type="journal article" date="2019" name="Int. J. Syst. Evol. Microbiol.">
        <title>The Global Catalogue of Microorganisms (GCM) 10K type strain sequencing project: providing services to taxonomists for standard genome sequencing and annotation.</title>
        <authorList>
            <consortium name="The Broad Institute Genomics Platform"/>
            <consortium name="The Broad Institute Genome Sequencing Center for Infectious Disease"/>
            <person name="Wu L."/>
            <person name="Ma J."/>
        </authorList>
    </citation>
    <scope>NUCLEOTIDE SEQUENCE [LARGE SCALE GENOMIC DNA]</scope>
    <source>
        <strain evidence="10">CGMCC 4.1437</strain>
    </source>
</reference>
<keyword evidence="3 7" id="KW-0812">Transmembrane</keyword>
<feature type="region of interest" description="Disordered" evidence="6">
    <location>
        <begin position="1"/>
        <end position="32"/>
    </location>
</feature>
<protein>
    <submittedName>
        <fullName evidence="9">MFS transporter</fullName>
    </submittedName>
</protein>
<feature type="transmembrane region" description="Helical" evidence="7">
    <location>
        <begin position="335"/>
        <end position="359"/>
    </location>
</feature>
<feature type="transmembrane region" description="Helical" evidence="7">
    <location>
        <begin position="250"/>
        <end position="273"/>
    </location>
</feature>
<dbReference type="InterPro" id="IPR036259">
    <property type="entry name" value="MFS_trans_sf"/>
</dbReference>